<proteinExistence type="predicted"/>
<evidence type="ECO:0000313" key="1">
    <source>
        <dbReference type="EMBL" id="KAF2601078.1"/>
    </source>
</evidence>
<sequence length="157" mass="16957">MSPIESGNSLIPLSFNDLLENVSLPLQFLKPAFPASVTQPSSLSVLVVVVRAYPLTSSLMGFSELQERQLFDNFQVIANTNLELPDVVGQIHSVQGSDLSKYTTRVVIRLLTDPKYLSASPVPQTGVPGIRHSTFESLSVGRSSQSIASNLLAYGIP</sequence>
<accession>A0A8S9L6W0</accession>
<reference evidence="1" key="1">
    <citation type="submission" date="2019-12" db="EMBL/GenBank/DDBJ databases">
        <title>Genome sequencing and annotation of Brassica cretica.</title>
        <authorList>
            <person name="Studholme D.J."/>
            <person name="Sarris P.F."/>
        </authorList>
    </citation>
    <scope>NUCLEOTIDE SEQUENCE</scope>
    <source>
        <strain evidence="1">PFS-102/07</strain>
        <tissue evidence="1">Leaf</tissue>
    </source>
</reference>
<dbReference type="EMBL" id="QGKY02000094">
    <property type="protein sequence ID" value="KAF2601078.1"/>
    <property type="molecule type" value="Genomic_DNA"/>
</dbReference>
<name>A0A8S9L6W0_BRACR</name>
<protein>
    <submittedName>
        <fullName evidence="1">Uncharacterized protein</fullName>
    </submittedName>
</protein>
<comment type="caution">
    <text evidence="1">The sequence shown here is derived from an EMBL/GenBank/DDBJ whole genome shotgun (WGS) entry which is preliminary data.</text>
</comment>
<organism evidence="1">
    <name type="scientific">Brassica cretica</name>
    <name type="common">Mustard</name>
    <dbReference type="NCBI Taxonomy" id="69181"/>
    <lineage>
        <taxon>Eukaryota</taxon>
        <taxon>Viridiplantae</taxon>
        <taxon>Streptophyta</taxon>
        <taxon>Embryophyta</taxon>
        <taxon>Tracheophyta</taxon>
        <taxon>Spermatophyta</taxon>
        <taxon>Magnoliopsida</taxon>
        <taxon>eudicotyledons</taxon>
        <taxon>Gunneridae</taxon>
        <taxon>Pentapetalae</taxon>
        <taxon>rosids</taxon>
        <taxon>malvids</taxon>
        <taxon>Brassicales</taxon>
        <taxon>Brassicaceae</taxon>
        <taxon>Brassiceae</taxon>
        <taxon>Brassica</taxon>
    </lineage>
</organism>
<gene>
    <name evidence="1" type="ORF">F2Q70_00025750</name>
</gene>
<dbReference type="AlphaFoldDB" id="A0A8S9L6W0"/>